<feature type="region of interest" description="Disordered" evidence="1">
    <location>
        <begin position="127"/>
        <end position="147"/>
    </location>
</feature>
<gene>
    <name evidence="2" type="ORF">SAMN02745120_1025</name>
</gene>
<evidence type="ECO:0000313" key="2">
    <source>
        <dbReference type="EMBL" id="SKB36061.1"/>
    </source>
</evidence>
<protein>
    <submittedName>
        <fullName evidence="2">Phage protein, HK97 gp10 family</fullName>
    </submittedName>
</protein>
<accession>A0A1T5AM00</accession>
<evidence type="ECO:0000256" key="1">
    <source>
        <dbReference type="SAM" id="MobiDB-lite"/>
    </source>
</evidence>
<reference evidence="3" key="1">
    <citation type="submission" date="2017-02" db="EMBL/GenBank/DDBJ databases">
        <authorList>
            <person name="Varghese N."/>
            <person name="Submissions S."/>
        </authorList>
    </citation>
    <scope>NUCLEOTIDE SEQUENCE [LARGE SCALE GENOMIC DNA]</scope>
    <source>
        <strain evidence="3">ATCC 35199</strain>
    </source>
</reference>
<sequence length="147" mass="17230">MPLPNAKMKINKDGVKFESNVDAVMYSMTELSRAALRDTAKFLRKRMVEKLRNLQGMRKSKRPYSSTQYWVRKRETDLQIGFKHNTWYGAFQELGDRGQPKRDILRGTVMENLDEIQRIQAQYLSALNQEKPDIPSEEEYLSPQGEE</sequence>
<dbReference type="Proteomes" id="UP000243406">
    <property type="component" value="Unassembled WGS sequence"/>
</dbReference>
<feature type="compositionally biased region" description="Acidic residues" evidence="1">
    <location>
        <begin position="135"/>
        <end position="147"/>
    </location>
</feature>
<dbReference type="AlphaFoldDB" id="A0A1T5AM00"/>
<dbReference type="EMBL" id="FUYN01000002">
    <property type="protein sequence ID" value="SKB36061.1"/>
    <property type="molecule type" value="Genomic_DNA"/>
</dbReference>
<organism evidence="2 3">
    <name type="scientific">Acetoanaerobium noterae</name>
    <dbReference type="NCBI Taxonomy" id="745369"/>
    <lineage>
        <taxon>Bacteria</taxon>
        <taxon>Bacillati</taxon>
        <taxon>Bacillota</taxon>
        <taxon>Clostridia</taxon>
        <taxon>Peptostreptococcales</taxon>
        <taxon>Filifactoraceae</taxon>
        <taxon>Acetoanaerobium</taxon>
    </lineage>
</organism>
<proteinExistence type="predicted"/>
<name>A0A1T5AM00_9FIRM</name>
<keyword evidence="3" id="KW-1185">Reference proteome</keyword>
<evidence type="ECO:0000313" key="3">
    <source>
        <dbReference type="Proteomes" id="UP000243406"/>
    </source>
</evidence>